<keyword evidence="4" id="KW-1185">Reference proteome</keyword>
<proteinExistence type="predicted"/>
<evidence type="ECO:0000256" key="1">
    <source>
        <dbReference type="SAM" id="MobiDB-lite"/>
    </source>
</evidence>
<feature type="domain" description="NXPE C-terminal" evidence="2">
    <location>
        <begin position="249"/>
        <end position="471"/>
    </location>
</feature>
<dbReference type="PANTHER" id="PTHR16165:SF5">
    <property type="entry name" value="NXPE FAMILY MEMBER 3"/>
    <property type="match status" value="1"/>
</dbReference>
<dbReference type="OrthoDB" id="5950832at2759"/>
<dbReference type="InterPro" id="IPR057106">
    <property type="entry name" value="NXPE4_C"/>
</dbReference>
<dbReference type="AlphaFoldDB" id="A0A8K0EPP7"/>
<dbReference type="Pfam" id="PF06312">
    <property type="entry name" value="Neurexophilin"/>
    <property type="match status" value="1"/>
</dbReference>
<dbReference type="EMBL" id="OV696689">
    <property type="protein sequence ID" value="CAH1261507.1"/>
    <property type="molecule type" value="Genomic_DNA"/>
</dbReference>
<evidence type="ECO:0000259" key="2">
    <source>
        <dbReference type="Pfam" id="PF24536"/>
    </source>
</evidence>
<dbReference type="PANTHER" id="PTHR16165">
    <property type="entry name" value="NXPE FAMILY MEMBER"/>
    <property type="match status" value="1"/>
</dbReference>
<sequence length="473" mass="53623">MISLIRANDIKDDESEQEDSDEDNNDNQEHGGRLVEVDDVRTDAQVLGSSTRRKRGGGEQTGRKKEIGGSGAVGIITDHQNGTYTATFRLLWEGEVTIRIQLVHPRQAIDFIERNIRRYPIDLVAFQKRYVVGHDTVDTQCNVDPVIFKNTSAVCNYSDPHAGVWWYCEKAASISCNTSGYHSILRYKEVNDMDRELFTSGNGALKMSISGSPSKVTVGRGQDPLVNRRRCVRGLATPQISGFYRNGVWNSLVCKNRHFSSQLGWQQCLQGKTLHFMGDSTIRQWWEHLVRILKMTETHIPEAKHSTGPLLAQDPVHNITVNFRIHGPPLRAEWTRTFHIKYVVNAIDEIEGGPSDVVGLTIWAHFTSYPVEVYKQRMEAVRAAIERLLHRSPETLVVIKSANTRMGNSLISGDWLAYKLDLMMREMFRGIDVVLVDAWEMTNAQHWHGDAIHPAEDIVVQELEFLCSFICPL</sequence>
<feature type="compositionally biased region" description="Basic and acidic residues" evidence="1">
    <location>
        <begin position="27"/>
        <end position="42"/>
    </location>
</feature>
<accession>A0A8K0EPP7</accession>
<reference evidence="3" key="1">
    <citation type="submission" date="2022-01" db="EMBL/GenBank/DDBJ databases">
        <authorList>
            <person name="Braso-Vives M."/>
        </authorList>
    </citation>
    <scope>NUCLEOTIDE SEQUENCE</scope>
</reference>
<evidence type="ECO:0000313" key="3">
    <source>
        <dbReference type="EMBL" id="CAH1261507.1"/>
    </source>
</evidence>
<feature type="region of interest" description="Disordered" evidence="1">
    <location>
        <begin position="1"/>
        <end position="69"/>
    </location>
</feature>
<feature type="compositionally biased region" description="Acidic residues" evidence="1">
    <location>
        <begin position="11"/>
        <end position="26"/>
    </location>
</feature>
<dbReference type="Proteomes" id="UP000838412">
    <property type="component" value="Chromosome 4"/>
</dbReference>
<organism evidence="3 4">
    <name type="scientific">Branchiostoma lanceolatum</name>
    <name type="common">Common lancelet</name>
    <name type="synonym">Amphioxus lanceolatum</name>
    <dbReference type="NCBI Taxonomy" id="7740"/>
    <lineage>
        <taxon>Eukaryota</taxon>
        <taxon>Metazoa</taxon>
        <taxon>Chordata</taxon>
        <taxon>Cephalochordata</taxon>
        <taxon>Leptocardii</taxon>
        <taxon>Amphioxiformes</taxon>
        <taxon>Branchiostomatidae</taxon>
        <taxon>Branchiostoma</taxon>
    </lineage>
</organism>
<evidence type="ECO:0000313" key="4">
    <source>
        <dbReference type="Proteomes" id="UP000838412"/>
    </source>
</evidence>
<dbReference type="InterPro" id="IPR026845">
    <property type="entry name" value="NXPH/NXPE"/>
</dbReference>
<gene>
    <name evidence="3" type="primary">NXPE3</name>
    <name evidence="3" type="ORF">BLAG_LOCUS16910</name>
</gene>
<protein>
    <submittedName>
        <fullName evidence="3">NXPE3 protein</fullName>
    </submittedName>
</protein>
<dbReference type="Pfam" id="PF24536">
    <property type="entry name" value="NXPE4_C"/>
    <property type="match status" value="1"/>
</dbReference>
<name>A0A8K0EPP7_BRALA</name>